<feature type="domain" description="SANT" evidence="14">
    <location>
        <begin position="139"/>
        <end position="185"/>
    </location>
</feature>
<dbReference type="InterPro" id="IPR001005">
    <property type="entry name" value="SANT/Myb"/>
</dbReference>
<sequence length="884" mass="94663">MAGPVPEVDVEGDGDDEAALLGLGLSGSGELGTQSHVFPGCPWGLGGDNSAWTLDYSIDEESRAVIRKMLQEEDYYLTGRGHLDEPMEPLGPLVSQDVSLSPVKRKSAKGKGKAAGKTCGTSFSTGGGGSGGGGRHGLWSSSEKAAFEEGLAQYGKRWTKLSELIPSRTLLQVRSYARHYLKHKNRLTGSGDGSEFTAGSSGSGSETAVASGDSTQPLVGGLAGSETVRVRTLSDGSDSEVEVDVLENERGTGSEASDTEDERDGGERGGCDVTGRSGSRGDTAPAASSSELDDHAVSLELCPTPCGESDVKQRKGNDADDDSGDAGGGAGSGGGGGGGGGGGDSDNCNIPEERNVADKFDGTELAEPSQRKDVDDDAGSSGGRQDDQHKNNEEYEEEEEEEESEEVEEERAAAPLQELVLEPDVITDAERRASEEFFQGRPSKTPERYLKIRNYIVEEWERIRPRYLNKTAVRSGLKNCGDVNCIGRVHTALELLGAINFGCELAVCKRPRVVGGTRGGVGRGGTGWPDGADDDGSVALAHRLQSMRTRKRRVRDSSGNWCSERELEGQTYEHLTAEELAERRRRQEAEEEARRAERGTRPQKRPRGSLCPFRLVPCSSFTADRPAPFRVLVRADALIVMDIHAHVSSAEVIGLLGGHFHPDQQQLEVCAAEPCDGVSTGLQCEMDAVAQTRASEALRARGRAVLGWYHSHPAFPPSPSLRDIDTQAKYQGYFAQGGAQFVGMIISPYDPGHPSPHSQLMCLTVTHDVSLEGHRLPFRLQTEKTAYVYDPLDVLTKARAIAEKYSTLHSGVPMLHPCRGCAELTYLQKMLVSLRHWLEVESGEDAGVGDGAEDPGEVVAEVERIFTAVYAAAAAETLSHTPAL</sequence>
<evidence type="ECO:0000256" key="3">
    <source>
        <dbReference type="ARBA" id="ARBA00022801"/>
    </source>
</evidence>
<feature type="compositionally biased region" description="Low complexity" evidence="10">
    <location>
        <begin position="193"/>
        <end position="212"/>
    </location>
</feature>
<evidence type="ECO:0000313" key="16">
    <source>
        <dbReference type="Proteomes" id="UP001318040"/>
    </source>
</evidence>
<dbReference type="SUPFAM" id="SSF46689">
    <property type="entry name" value="Homeodomain-like"/>
    <property type="match status" value="2"/>
</dbReference>
<dbReference type="RefSeq" id="XP_032822039.1">
    <property type="nucleotide sequence ID" value="XM_032966148.1"/>
</dbReference>
<evidence type="ECO:0000256" key="5">
    <source>
        <dbReference type="ARBA" id="ARBA00023015"/>
    </source>
</evidence>
<dbReference type="InterPro" id="IPR017884">
    <property type="entry name" value="SANT_dom"/>
</dbReference>
<feature type="compositionally biased region" description="Basic and acidic residues" evidence="10">
    <location>
        <begin position="384"/>
        <end position="393"/>
    </location>
</feature>
<evidence type="ECO:0000256" key="2">
    <source>
        <dbReference type="ARBA" id="ARBA00022723"/>
    </source>
</evidence>
<dbReference type="Pfam" id="PF04433">
    <property type="entry name" value="SWIRM"/>
    <property type="match status" value="1"/>
</dbReference>
<gene>
    <name evidence="17" type="primary">MYSM1</name>
</gene>
<dbReference type="InterPro" id="IPR017930">
    <property type="entry name" value="Myb_dom"/>
</dbReference>
<dbReference type="GO" id="GO:0008237">
    <property type="term" value="F:metallopeptidase activity"/>
    <property type="evidence" value="ECO:0007669"/>
    <property type="project" value="UniProtKB-KW"/>
</dbReference>
<keyword evidence="3" id="KW-0378">Hydrolase</keyword>
<evidence type="ECO:0000259" key="12">
    <source>
        <dbReference type="PROSITE" id="PS50249"/>
    </source>
</evidence>
<dbReference type="Gene3D" id="1.10.10.60">
    <property type="entry name" value="Homeodomain-like"/>
    <property type="match status" value="1"/>
</dbReference>
<dbReference type="FunFam" id="1.10.10.60:FF:000151">
    <property type="entry name" value="histone H2A deubiquitinase MYSM1 isoform X2"/>
    <property type="match status" value="1"/>
</dbReference>
<keyword evidence="5" id="KW-0805">Transcription regulation</keyword>
<dbReference type="PROSITE" id="PS51294">
    <property type="entry name" value="HTH_MYB"/>
    <property type="match status" value="1"/>
</dbReference>
<keyword evidence="7" id="KW-0238">DNA-binding</keyword>
<evidence type="ECO:0000256" key="1">
    <source>
        <dbReference type="ARBA" id="ARBA00022670"/>
    </source>
</evidence>
<feature type="domain" description="HTH myb-type" evidence="15">
    <location>
        <begin position="135"/>
        <end position="185"/>
    </location>
</feature>
<evidence type="ECO:0000256" key="9">
    <source>
        <dbReference type="ARBA" id="ARBA00023242"/>
    </source>
</evidence>
<evidence type="ECO:0000259" key="14">
    <source>
        <dbReference type="PROSITE" id="PS51293"/>
    </source>
</evidence>
<evidence type="ECO:0000256" key="8">
    <source>
        <dbReference type="ARBA" id="ARBA00023163"/>
    </source>
</evidence>
<dbReference type="Gene3D" id="3.40.140.10">
    <property type="entry name" value="Cytidine Deaminase, domain 2"/>
    <property type="match status" value="1"/>
</dbReference>
<feature type="compositionally biased region" description="Basic and acidic residues" evidence="10">
    <location>
        <begin position="582"/>
        <end position="600"/>
    </location>
</feature>
<keyword evidence="9" id="KW-0539">Nucleus</keyword>
<dbReference type="Proteomes" id="UP001318040">
    <property type="component" value="Chromosome 35"/>
</dbReference>
<name>A0AAJ7TQ83_PETMA</name>
<keyword evidence="2" id="KW-0479">Metal-binding</keyword>
<dbReference type="PROSITE" id="PS50249">
    <property type="entry name" value="MPN"/>
    <property type="match status" value="1"/>
</dbReference>
<dbReference type="SUPFAM" id="SSF102712">
    <property type="entry name" value="JAB1/MPN domain"/>
    <property type="match status" value="1"/>
</dbReference>
<reference evidence="17" key="1">
    <citation type="submission" date="2025-08" db="UniProtKB">
        <authorList>
            <consortium name="RefSeq"/>
        </authorList>
    </citation>
    <scope>IDENTIFICATION</scope>
    <source>
        <tissue evidence="17">Sperm</tissue>
    </source>
</reference>
<dbReference type="CDD" id="cd08067">
    <property type="entry name" value="MPN_2A_DUB"/>
    <property type="match status" value="1"/>
</dbReference>
<feature type="compositionally biased region" description="Basic and acidic residues" evidence="10">
    <location>
        <begin position="351"/>
        <end position="362"/>
    </location>
</feature>
<dbReference type="SMART" id="SM00717">
    <property type="entry name" value="SANT"/>
    <property type="match status" value="1"/>
</dbReference>
<evidence type="ECO:0000256" key="10">
    <source>
        <dbReference type="SAM" id="MobiDB-lite"/>
    </source>
</evidence>
<evidence type="ECO:0000259" key="11">
    <source>
        <dbReference type="PROSITE" id="PS50090"/>
    </source>
</evidence>
<evidence type="ECO:0000256" key="4">
    <source>
        <dbReference type="ARBA" id="ARBA00022833"/>
    </source>
</evidence>
<organism evidence="16 17">
    <name type="scientific">Petromyzon marinus</name>
    <name type="common">Sea lamprey</name>
    <dbReference type="NCBI Taxonomy" id="7757"/>
    <lineage>
        <taxon>Eukaryota</taxon>
        <taxon>Metazoa</taxon>
        <taxon>Chordata</taxon>
        <taxon>Craniata</taxon>
        <taxon>Vertebrata</taxon>
        <taxon>Cyclostomata</taxon>
        <taxon>Hyperoartia</taxon>
        <taxon>Petromyzontiformes</taxon>
        <taxon>Petromyzontidae</taxon>
        <taxon>Petromyzon</taxon>
    </lineage>
</organism>
<feature type="compositionally biased region" description="Acidic residues" evidence="10">
    <location>
        <begin position="394"/>
        <end position="409"/>
    </location>
</feature>
<dbReference type="GO" id="GO:0046872">
    <property type="term" value="F:metal ion binding"/>
    <property type="evidence" value="ECO:0007669"/>
    <property type="project" value="UniProtKB-KW"/>
</dbReference>
<dbReference type="PROSITE" id="PS50934">
    <property type="entry name" value="SWIRM"/>
    <property type="match status" value="1"/>
</dbReference>
<evidence type="ECO:0000259" key="15">
    <source>
        <dbReference type="PROSITE" id="PS51294"/>
    </source>
</evidence>
<dbReference type="AlphaFoldDB" id="A0AAJ7TQ83"/>
<feature type="compositionally biased region" description="Gly residues" evidence="10">
    <location>
        <begin position="325"/>
        <end position="344"/>
    </location>
</feature>
<feature type="region of interest" description="Disordered" evidence="10">
    <location>
        <begin position="582"/>
        <end position="608"/>
    </location>
</feature>
<dbReference type="InterPro" id="IPR028090">
    <property type="entry name" value="JAB_dom_prok"/>
</dbReference>
<feature type="region of interest" description="Disordered" evidence="10">
    <location>
        <begin position="185"/>
        <end position="417"/>
    </location>
</feature>
<dbReference type="InterPro" id="IPR036388">
    <property type="entry name" value="WH-like_DNA-bd_sf"/>
</dbReference>
<keyword evidence="1" id="KW-0645">Protease</keyword>
<dbReference type="GO" id="GO:0003677">
    <property type="term" value="F:DNA binding"/>
    <property type="evidence" value="ECO:0007669"/>
    <property type="project" value="UniProtKB-KW"/>
</dbReference>
<dbReference type="InterPro" id="IPR050242">
    <property type="entry name" value="JAMM_MPN+_peptidase_M67A"/>
</dbReference>
<evidence type="ECO:0000313" key="17">
    <source>
        <dbReference type="RefSeq" id="XP_032822039.1"/>
    </source>
</evidence>
<proteinExistence type="predicted"/>
<feature type="compositionally biased region" description="Acidic residues" evidence="10">
    <location>
        <begin position="237"/>
        <end position="246"/>
    </location>
</feature>
<dbReference type="Pfam" id="PF14464">
    <property type="entry name" value="Prok-JAB"/>
    <property type="match status" value="1"/>
</dbReference>
<protein>
    <submittedName>
        <fullName evidence="17">Histone H2A deubiquitinase MYSM1 isoform X2</fullName>
    </submittedName>
</protein>
<evidence type="ECO:0000259" key="13">
    <source>
        <dbReference type="PROSITE" id="PS50934"/>
    </source>
</evidence>
<dbReference type="GO" id="GO:0006508">
    <property type="term" value="P:proteolysis"/>
    <property type="evidence" value="ECO:0007669"/>
    <property type="project" value="UniProtKB-KW"/>
</dbReference>
<evidence type="ECO:0000256" key="7">
    <source>
        <dbReference type="ARBA" id="ARBA00023125"/>
    </source>
</evidence>
<dbReference type="CDD" id="cd00167">
    <property type="entry name" value="SANT"/>
    <property type="match status" value="1"/>
</dbReference>
<keyword evidence="16" id="KW-1185">Reference proteome</keyword>
<dbReference type="PROSITE" id="PS51293">
    <property type="entry name" value="SANT"/>
    <property type="match status" value="1"/>
</dbReference>
<feature type="domain" description="Myb-like" evidence="11">
    <location>
        <begin position="135"/>
        <end position="181"/>
    </location>
</feature>
<keyword evidence="4" id="KW-0862">Zinc</keyword>
<dbReference type="Gene3D" id="1.10.10.10">
    <property type="entry name" value="Winged helix-like DNA-binding domain superfamily/Winged helix DNA-binding domain"/>
    <property type="match status" value="1"/>
</dbReference>
<dbReference type="InterPro" id="IPR009057">
    <property type="entry name" value="Homeodomain-like_sf"/>
</dbReference>
<dbReference type="PANTHER" id="PTHR10410">
    <property type="entry name" value="EUKARYOTIC TRANSLATION INITIATION FACTOR 3 -RELATED"/>
    <property type="match status" value="1"/>
</dbReference>
<keyword evidence="8" id="KW-0804">Transcription</keyword>
<feature type="domain" description="MPN" evidence="12">
    <location>
        <begin position="631"/>
        <end position="765"/>
    </location>
</feature>
<dbReference type="InterPro" id="IPR037518">
    <property type="entry name" value="MPN"/>
</dbReference>
<dbReference type="Pfam" id="PF00249">
    <property type="entry name" value="Myb_DNA-binding"/>
    <property type="match status" value="1"/>
</dbReference>
<evidence type="ECO:0000256" key="6">
    <source>
        <dbReference type="ARBA" id="ARBA00023049"/>
    </source>
</evidence>
<dbReference type="PROSITE" id="PS50090">
    <property type="entry name" value="MYB_LIKE"/>
    <property type="match status" value="1"/>
</dbReference>
<keyword evidence="6" id="KW-0482">Metalloprotease</keyword>
<feature type="compositionally biased region" description="Basic and acidic residues" evidence="10">
    <location>
        <begin position="309"/>
        <end position="318"/>
    </location>
</feature>
<feature type="domain" description="SWIRM" evidence="13">
    <location>
        <begin position="412"/>
        <end position="510"/>
    </location>
</feature>
<accession>A0AAJ7TQ83</accession>
<dbReference type="InterPro" id="IPR007526">
    <property type="entry name" value="SWIRM"/>
</dbReference>